<evidence type="ECO:0000256" key="6">
    <source>
        <dbReference type="ARBA" id="ARBA00012251"/>
    </source>
</evidence>
<dbReference type="InterPro" id="IPR017907">
    <property type="entry name" value="Znf_RING_CS"/>
</dbReference>
<comment type="pathway">
    <text evidence="4">Protein modification; protein ubiquitination.</text>
</comment>
<reference evidence="19 20" key="1">
    <citation type="submission" date="2016-09" db="EMBL/GenBank/DDBJ databases">
        <title>The draft genome of Dichanthelium oligosanthes: A C3 panicoid grass species.</title>
        <authorList>
            <person name="Studer A.J."/>
            <person name="Schnable J.C."/>
            <person name="Brutnell T.P."/>
        </authorList>
    </citation>
    <scope>NUCLEOTIDE SEQUENCE [LARGE SCALE GENOMIC DNA]</scope>
    <source>
        <strain evidence="20">cv. Kellogg 1175</strain>
        <tissue evidence="19">Leaf</tissue>
    </source>
</reference>
<comment type="catalytic activity">
    <reaction evidence="1">
        <text>[E2 ubiquitin-conjugating enzyme]-S-ubiquitinyl-L-cysteine + [acceptor protein]-L-lysine = [E2 ubiquitin-conjugating enzyme]-L-cysteine + [acceptor protein]-N(6)-ubiquitinyl-L-lysine.</text>
        <dbReference type="EC" id="2.3.2.31"/>
    </reaction>
</comment>
<evidence type="ECO:0000256" key="3">
    <source>
        <dbReference type="ARBA" id="ARBA00003976"/>
    </source>
</evidence>
<feature type="domain" description="RWD" evidence="17">
    <location>
        <begin position="151"/>
        <end position="290"/>
    </location>
</feature>
<dbReference type="Gene3D" id="3.10.110.10">
    <property type="entry name" value="Ubiquitin Conjugating Enzyme"/>
    <property type="match status" value="1"/>
</dbReference>
<evidence type="ECO:0000259" key="18">
    <source>
        <dbReference type="PROSITE" id="PS51873"/>
    </source>
</evidence>
<dbReference type="InterPro" id="IPR016135">
    <property type="entry name" value="UBQ-conjugating_enzyme/RWD"/>
</dbReference>
<keyword evidence="12" id="KW-0862">Zinc</keyword>
<dbReference type="InterPro" id="IPR002867">
    <property type="entry name" value="IBR_dom"/>
</dbReference>
<dbReference type="PANTHER" id="PTHR11685">
    <property type="entry name" value="RBR FAMILY RING FINGER AND IBR DOMAIN-CONTAINING"/>
    <property type="match status" value="1"/>
</dbReference>
<feature type="domain" description="RING-type" evidence="18">
    <location>
        <begin position="341"/>
        <end position="634"/>
    </location>
</feature>
<evidence type="ECO:0000256" key="14">
    <source>
        <dbReference type="PROSITE-ProRule" id="PRU00175"/>
    </source>
</evidence>
<dbReference type="PROSITE" id="PS50908">
    <property type="entry name" value="RWD"/>
    <property type="match status" value="1"/>
</dbReference>
<evidence type="ECO:0000256" key="9">
    <source>
        <dbReference type="ARBA" id="ARBA00022737"/>
    </source>
</evidence>
<dbReference type="InterPro" id="IPR031127">
    <property type="entry name" value="E3_UB_ligase_RBR"/>
</dbReference>
<accession>A0A1E5ULQ6</accession>
<name>A0A1E5ULQ6_9POAL</name>
<keyword evidence="7" id="KW-0808">Transferase</keyword>
<dbReference type="SMART" id="SM00591">
    <property type="entry name" value="RWD"/>
    <property type="match status" value="1"/>
</dbReference>
<dbReference type="CDD" id="cd20354">
    <property type="entry name" value="Rcat_RBR_RNF14"/>
    <property type="match status" value="1"/>
</dbReference>
<gene>
    <name evidence="19" type="ORF">BAE44_0025233</name>
</gene>
<evidence type="ECO:0000256" key="2">
    <source>
        <dbReference type="ARBA" id="ARBA00001947"/>
    </source>
</evidence>
<dbReference type="CDD" id="cd23820">
    <property type="entry name" value="RWD_RNF14"/>
    <property type="match status" value="1"/>
</dbReference>
<evidence type="ECO:0000256" key="8">
    <source>
        <dbReference type="ARBA" id="ARBA00022723"/>
    </source>
</evidence>
<dbReference type="Gene3D" id="3.30.40.10">
    <property type="entry name" value="Zinc/RING finger domain, C3HC4 (zinc finger)"/>
    <property type="match status" value="1"/>
</dbReference>
<dbReference type="FunFam" id="3.30.40.10:FF:000358">
    <property type="entry name" value="RBR-type E3 ubiquitin transferase"/>
    <property type="match status" value="1"/>
</dbReference>
<evidence type="ECO:0000313" key="19">
    <source>
        <dbReference type="EMBL" id="OEL13745.1"/>
    </source>
</evidence>
<dbReference type="Pfam" id="PF05773">
    <property type="entry name" value="RWD"/>
    <property type="match status" value="1"/>
</dbReference>
<comment type="similarity">
    <text evidence="13">Belongs to the RBR family. RNF14 subfamily.</text>
</comment>
<evidence type="ECO:0000256" key="11">
    <source>
        <dbReference type="ARBA" id="ARBA00022786"/>
    </source>
</evidence>
<feature type="compositionally biased region" description="Low complexity" evidence="15">
    <location>
        <begin position="37"/>
        <end position="51"/>
    </location>
</feature>
<dbReference type="InterPro" id="IPR006575">
    <property type="entry name" value="RWD_dom"/>
</dbReference>
<evidence type="ECO:0000256" key="10">
    <source>
        <dbReference type="ARBA" id="ARBA00022771"/>
    </source>
</evidence>
<dbReference type="InterPro" id="IPR047548">
    <property type="entry name" value="Rcat_RBR_RNF14"/>
</dbReference>
<dbReference type="PROSITE" id="PS00518">
    <property type="entry name" value="ZF_RING_1"/>
    <property type="match status" value="1"/>
</dbReference>
<dbReference type="SMART" id="SM00184">
    <property type="entry name" value="RING"/>
    <property type="match status" value="2"/>
</dbReference>
<evidence type="ECO:0000259" key="16">
    <source>
        <dbReference type="PROSITE" id="PS50089"/>
    </source>
</evidence>
<comment type="caution">
    <text evidence="19">The sequence shown here is derived from an EMBL/GenBank/DDBJ whole genome shotgun (WGS) entry which is preliminary data.</text>
</comment>
<dbReference type="SMART" id="SM00647">
    <property type="entry name" value="IBR"/>
    <property type="match status" value="1"/>
</dbReference>
<dbReference type="EC" id="2.3.2.31" evidence="6"/>
<dbReference type="InterPro" id="IPR044066">
    <property type="entry name" value="TRIAD_supradom"/>
</dbReference>
<evidence type="ECO:0000256" key="7">
    <source>
        <dbReference type="ARBA" id="ARBA00022679"/>
    </source>
</evidence>
<evidence type="ECO:0000256" key="1">
    <source>
        <dbReference type="ARBA" id="ARBA00001798"/>
    </source>
</evidence>
<dbReference type="SUPFAM" id="SSF57850">
    <property type="entry name" value="RING/U-box"/>
    <property type="match status" value="3"/>
</dbReference>
<feature type="compositionally biased region" description="Low complexity" evidence="15">
    <location>
        <begin position="102"/>
        <end position="115"/>
    </location>
</feature>
<evidence type="ECO:0000256" key="15">
    <source>
        <dbReference type="SAM" id="MobiDB-lite"/>
    </source>
</evidence>
<comment type="cofactor">
    <cofactor evidence="2">
        <name>Zn(2+)</name>
        <dbReference type="ChEBI" id="CHEBI:29105"/>
    </cofactor>
</comment>
<dbReference type="PROSITE" id="PS50089">
    <property type="entry name" value="ZF_RING_2"/>
    <property type="match status" value="1"/>
</dbReference>
<keyword evidence="10 14" id="KW-0863">Zinc-finger</keyword>
<keyword evidence="9" id="KW-0677">Repeat</keyword>
<evidence type="ECO:0000256" key="4">
    <source>
        <dbReference type="ARBA" id="ARBA00004906"/>
    </source>
</evidence>
<dbReference type="GO" id="GO:0016567">
    <property type="term" value="P:protein ubiquitination"/>
    <property type="evidence" value="ECO:0007669"/>
    <property type="project" value="InterPro"/>
</dbReference>
<dbReference type="Proteomes" id="UP000095767">
    <property type="component" value="Unassembled WGS sequence"/>
</dbReference>
<dbReference type="OrthoDB" id="1431934at2759"/>
<evidence type="ECO:0000256" key="13">
    <source>
        <dbReference type="ARBA" id="ARBA00044508"/>
    </source>
</evidence>
<dbReference type="PROSITE" id="PS51873">
    <property type="entry name" value="TRIAD"/>
    <property type="match status" value="1"/>
</dbReference>
<evidence type="ECO:0000313" key="20">
    <source>
        <dbReference type="Proteomes" id="UP000095767"/>
    </source>
</evidence>
<feature type="domain" description="RING-type" evidence="16">
    <location>
        <begin position="345"/>
        <end position="393"/>
    </location>
</feature>
<dbReference type="GO" id="GO:0008270">
    <property type="term" value="F:zinc ion binding"/>
    <property type="evidence" value="ECO:0007669"/>
    <property type="project" value="UniProtKB-KW"/>
</dbReference>
<keyword evidence="8" id="KW-0479">Metal-binding</keyword>
<dbReference type="Pfam" id="PF26200">
    <property type="entry name" value="Rcat_RNF216"/>
    <property type="match status" value="1"/>
</dbReference>
<dbReference type="AlphaFoldDB" id="A0A1E5ULQ6"/>
<dbReference type="GO" id="GO:0061630">
    <property type="term" value="F:ubiquitin protein ligase activity"/>
    <property type="evidence" value="ECO:0007669"/>
    <property type="project" value="UniProtKB-EC"/>
</dbReference>
<keyword evidence="20" id="KW-1185">Reference proteome</keyword>
<proteinExistence type="inferred from homology"/>
<dbReference type="Gene3D" id="1.20.120.1750">
    <property type="match status" value="1"/>
</dbReference>
<dbReference type="EMBL" id="LWDX02072393">
    <property type="protein sequence ID" value="OEL13745.1"/>
    <property type="molecule type" value="Genomic_DNA"/>
</dbReference>
<dbReference type="STRING" id="888268.A0A1E5ULQ6"/>
<evidence type="ECO:0000259" key="17">
    <source>
        <dbReference type="PROSITE" id="PS50908"/>
    </source>
</evidence>
<comment type="similarity">
    <text evidence="5">Belongs to the RBR family. Ariadne subfamily.</text>
</comment>
<dbReference type="FunFam" id="3.10.110.10:FF:000083">
    <property type="entry name" value="RBR-type E3 ubiquitin transferase"/>
    <property type="match status" value="1"/>
</dbReference>
<sequence length="637" mass="70240">MPRKSSKGRGAAARGPVGLPAGPRPALKAGPPNPSPAAELPQAAAAAVADAEGVKVPGSGASAAAEALERLHVGPASDGDPPSPPPSEPEPEPEPEAPAPPVEASSSGRSAAGGSLEEEAVRKLHELAEAVGEEVALTEEEVRANDQRQEDEICALEAIFGNAVVILDRKGGQRCFQVHVHIEIPDAIDVSTRLDYGDGTLKYGATSGADADDLVYKFRVEHLPPVLLTCFLPSSYPSHRPPFFTISTYWLDKGMISVLCHMLDTLWEGQQGMEVTYQWVQWLQSSSLSHLGFGNEIVLGKNDVACDADERACLDTASPDVIIPRMMRYNDNKHHEAFLHAIHDCMICFSECPGVDFIKLPCHHFFCWKCMQTYCKMNVKEGNVVRLLCPDTKCEGAVPPNILKRLLGEEEFERWEGLLLQKTLDAMSDVVYCPRCQTACLEDGPFCLCSLHSLLFHDIVGILNFIFIQNRQKSGQVQGDQMKILEELRSLKEIMKDSKQCPKCKMAISKTEGCNKMHCGNCGEYFCYQCNRAITGYEHFKGSCVLFPQEELDRWEMQMNQRVRRQVVAQAHAEMHAQHGQAHPCPTCRQPSPKVGNNNHLFCWACQKHFCALCHKPVPKPAQHYGPKGCKQHSADP</sequence>
<feature type="region of interest" description="Disordered" evidence="15">
    <location>
        <begin position="1"/>
        <end position="117"/>
    </location>
</feature>
<comment type="function">
    <text evidence="3">Might act as an E3 ubiquitin-protein ligase, or as part of E3 complex, which accepts ubiquitin from specific E2 ubiquitin-conjugating enzymes and then transfers it to substrates.</text>
</comment>
<evidence type="ECO:0000256" key="5">
    <source>
        <dbReference type="ARBA" id="ARBA00005884"/>
    </source>
</evidence>
<organism evidence="19 20">
    <name type="scientific">Dichanthelium oligosanthes</name>
    <dbReference type="NCBI Taxonomy" id="888268"/>
    <lineage>
        <taxon>Eukaryota</taxon>
        <taxon>Viridiplantae</taxon>
        <taxon>Streptophyta</taxon>
        <taxon>Embryophyta</taxon>
        <taxon>Tracheophyta</taxon>
        <taxon>Spermatophyta</taxon>
        <taxon>Magnoliopsida</taxon>
        <taxon>Liliopsida</taxon>
        <taxon>Poales</taxon>
        <taxon>Poaceae</taxon>
        <taxon>PACMAD clade</taxon>
        <taxon>Panicoideae</taxon>
        <taxon>Panicodae</taxon>
        <taxon>Paniceae</taxon>
        <taxon>Dichantheliinae</taxon>
        <taxon>Dichanthelium</taxon>
    </lineage>
</organism>
<dbReference type="InterPro" id="IPR001841">
    <property type="entry name" value="Znf_RING"/>
</dbReference>
<keyword evidence="11" id="KW-0833">Ubl conjugation pathway</keyword>
<dbReference type="FunFam" id="1.20.120.1750:FF:000029">
    <property type="entry name" value="RBR-type E3 ubiquitin transferase"/>
    <property type="match status" value="1"/>
</dbReference>
<evidence type="ECO:0000256" key="12">
    <source>
        <dbReference type="ARBA" id="ARBA00022833"/>
    </source>
</evidence>
<dbReference type="SUPFAM" id="SSF54495">
    <property type="entry name" value="UBC-like"/>
    <property type="match status" value="1"/>
</dbReference>
<dbReference type="InterPro" id="IPR013083">
    <property type="entry name" value="Znf_RING/FYVE/PHD"/>
</dbReference>
<protein>
    <recommendedName>
        <fullName evidence="6">RBR-type E3 ubiquitin transferase</fullName>
        <ecNumber evidence="6">2.3.2.31</ecNumber>
    </recommendedName>
</protein>